<dbReference type="InterPro" id="IPR036412">
    <property type="entry name" value="HAD-like_sf"/>
</dbReference>
<organism evidence="11 12">
    <name type="scientific">Pseudolysinimonas kribbensis</name>
    <dbReference type="NCBI Taxonomy" id="433641"/>
    <lineage>
        <taxon>Bacteria</taxon>
        <taxon>Bacillati</taxon>
        <taxon>Actinomycetota</taxon>
        <taxon>Actinomycetes</taxon>
        <taxon>Micrococcales</taxon>
        <taxon>Microbacteriaceae</taxon>
        <taxon>Pseudolysinimonas</taxon>
    </lineage>
</organism>
<dbReference type="Pfam" id="PF00702">
    <property type="entry name" value="Hydrolase"/>
    <property type="match status" value="1"/>
</dbReference>
<dbReference type="InterPro" id="IPR001757">
    <property type="entry name" value="P_typ_ATPase"/>
</dbReference>
<dbReference type="Gene3D" id="1.20.1110.10">
    <property type="entry name" value="Calcium-transporting ATPase, transmembrane domain"/>
    <property type="match status" value="1"/>
</dbReference>
<keyword evidence="3" id="KW-0597">Phosphoprotein</keyword>
<comment type="subcellular location">
    <subcellularLocation>
        <location evidence="1">Cell membrane</location>
        <topology evidence="1">Multi-pass membrane protein</topology>
    </subcellularLocation>
</comment>
<sequence>MRPEAAAAIQRLEALGIRLIVATGDHPAVAETVCTRLGVPSAGTLTGAELDALDDDALAASLRETVIVARVSPEQKARVVSVLRRSGAVAFLGDGVNDALALHDSDVGISVDTATDVAKDAADVVLLEKSLAVLADGVEQGRRIFRNTLKYVYMAASGNLGNMISAAAASAFLPFLPMLPGQILLGNLLYDASQLTISTDRVDRDALRRPSKWDIGLIGRFMLVFGPLSTFFDLATFAMLIGVFHATPSEFRSGWFVESLVSQALVVLVIRTQRFPFLRSRPGTALLVAVFAVAGAAVLLPFAPFAGALGMQPVPVGMLLALGGLVVAYLVVADIAKRLFFHREDRPARPTVDRRLHRAVGVS</sequence>
<protein>
    <recommendedName>
        <fullName evidence="10">Cation-transporting P-type ATPase C-terminal domain-containing protein</fullName>
    </recommendedName>
</protein>
<feature type="transmembrane region" description="Helical" evidence="9">
    <location>
        <begin position="316"/>
        <end position="336"/>
    </location>
</feature>
<dbReference type="SUPFAM" id="SSF81665">
    <property type="entry name" value="Calcium ATPase, transmembrane domain M"/>
    <property type="match status" value="1"/>
</dbReference>
<dbReference type="InterPro" id="IPR023298">
    <property type="entry name" value="ATPase_P-typ_TM_dom_sf"/>
</dbReference>
<evidence type="ECO:0000313" key="12">
    <source>
        <dbReference type="Proteomes" id="UP001157034"/>
    </source>
</evidence>
<dbReference type="Gene3D" id="3.40.50.1000">
    <property type="entry name" value="HAD superfamily/HAD-like"/>
    <property type="match status" value="1"/>
</dbReference>
<comment type="caution">
    <text evidence="11">The sequence shown here is derived from an EMBL/GenBank/DDBJ whole genome shotgun (WGS) entry which is preliminary data.</text>
</comment>
<evidence type="ECO:0000256" key="9">
    <source>
        <dbReference type="SAM" id="Phobius"/>
    </source>
</evidence>
<keyword evidence="6 9" id="KW-1133">Transmembrane helix</keyword>
<evidence type="ECO:0000256" key="6">
    <source>
        <dbReference type="ARBA" id="ARBA00022989"/>
    </source>
</evidence>
<keyword evidence="2" id="KW-1003">Cell membrane</keyword>
<evidence type="ECO:0000313" key="11">
    <source>
        <dbReference type="EMBL" id="GMA96947.1"/>
    </source>
</evidence>
<dbReference type="InterPro" id="IPR006415">
    <property type="entry name" value="P-type_ATPase_IIIB"/>
</dbReference>
<evidence type="ECO:0000256" key="5">
    <source>
        <dbReference type="ARBA" id="ARBA00022842"/>
    </source>
</evidence>
<feature type="transmembrane region" description="Helical" evidence="9">
    <location>
        <begin position="217"/>
        <end position="241"/>
    </location>
</feature>
<dbReference type="RefSeq" id="WP_284255422.1">
    <property type="nucleotide sequence ID" value="NZ_BSVB01000001.1"/>
</dbReference>
<evidence type="ECO:0000256" key="1">
    <source>
        <dbReference type="ARBA" id="ARBA00004651"/>
    </source>
</evidence>
<dbReference type="PANTHER" id="PTHR42861">
    <property type="entry name" value="CALCIUM-TRANSPORTING ATPASE"/>
    <property type="match status" value="1"/>
</dbReference>
<evidence type="ECO:0000256" key="7">
    <source>
        <dbReference type="ARBA" id="ARBA00023136"/>
    </source>
</evidence>
<reference evidence="12" key="1">
    <citation type="journal article" date="2019" name="Int. J. Syst. Evol. Microbiol.">
        <title>The Global Catalogue of Microorganisms (GCM) 10K type strain sequencing project: providing services to taxonomists for standard genome sequencing and annotation.</title>
        <authorList>
            <consortium name="The Broad Institute Genomics Platform"/>
            <consortium name="The Broad Institute Genome Sequencing Center for Infectious Disease"/>
            <person name="Wu L."/>
            <person name="Ma J."/>
        </authorList>
    </citation>
    <scope>NUCLEOTIDE SEQUENCE [LARGE SCALE GENOMIC DNA]</scope>
    <source>
        <strain evidence="12">NBRC 108894</strain>
    </source>
</reference>
<dbReference type="InterPro" id="IPR023214">
    <property type="entry name" value="HAD_sf"/>
</dbReference>
<dbReference type="InterPro" id="IPR006068">
    <property type="entry name" value="ATPase_P-typ_cation-transptr_C"/>
</dbReference>
<dbReference type="Pfam" id="PF00689">
    <property type="entry name" value="Cation_ATPase_C"/>
    <property type="match status" value="1"/>
</dbReference>
<proteinExistence type="predicted"/>
<evidence type="ECO:0000259" key="10">
    <source>
        <dbReference type="Pfam" id="PF00689"/>
    </source>
</evidence>
<keyword evidence="12" id="KW-1185">Reference proteome</keyword>
<feature type="transmembrane region" description="Helical" evidence="9">
    <location>
        <begin position="284"/>
        <end position="304"/>
    </location>
</feature>
<keyword evidence="7 9" id="KW-0472">Membrane</keyword>
<evidence type="ECO:0000256" key="8">
    <source>
        <dbReference type="ARBA" id="ARBA00049360"/>
    </source>
</evidence>
<dbReference type="SUPFAM" id="SSF56784">
    <property type="entry name" value="HAD-like"/>
    <property type="match status" value="1"/>
</dbReference>
<keyword evidence="5" id="KW-0460">Magnesium</keyword>
<dbReference type="NCBIfam" id="TIGR01494">
    <property type="entry name" value="ATPase_P-type"/>
    <property type="match status" value="1"/>
</dbReference>
<dbReference type="PRINTS" id="PR01836">
    <property type="entry name" value="MGATPASE"/>
</dbReference>
<feature type="domain" description="Cation-transporting P-type ATPase C-terminal" evidence="10">
    <location>
        <begin position="175"/>
        <end position="339"/>
    </location>
</feature>
<evidence type="ECO:0000256" key="2">
    <source>
        <dbReference type="ARBA" id="ARBA00022475"/>
    </source>
</evidence>
<dbReference type="Proteomes" id="UP001157034">
    <property type="component" value="Unassembled WGS sequence"/>
</dbReference>
<comment type="catalytic activity">
    <reaction evidence="8">
        <text>ATP + H2O = ADP + phosphate + H(+)</text>
        <dbReference type="Rhea" id="RHEA:13065"/>
        <dbReference type="ChEBI" id="CHEBI:15377"/>
        <dbReference type="ChEBI" id="CHEBI:15378"/>
        <dbReference type="ChEBI" id="CHEBI:30616"/>
        <dbReference type="ChEBI" id="CHEBI:43474"/>
        <dbReference type="ChEBI" id="CHEBI:456216"/>
    </reaction>
</comment>
<accession>A0ABQ6KF04</accession>
<dbReference type="EMBL" id="BSVB01000001">
    <property type="protein sequence ID" value="GMA96947.1"/>
    <property type="molecule type" value="Genomic_DNA"/>
</dbReference>
<feature type="transmembrane region" description="Helical" evidence="9">
    <location>
        <begin position="151"/>
        <end position="173"/>
    </location>
</feature>
<keyword evidence="4 9" id="KW-0812">Transmembrane</keyword>
<evidence type="ECO:0000256" key="4">
    <source>
        <dbReference type="ARBA" id="ARBA00022692"/>
    </source>
</evidence>
<evidence type="ECO:0000256" key="3">
    <source>
        <dbReference type="ARBA" id="ARBA00022553"/>
    </source>
</evidence>
<gene>
    <name evidence="11" type="ORF">GCM10025881_37710</name>
</gene>
<name>A0ABQ6KF04_9MICO</name>